<feature type="compositionally biased region" description="Polar residues" evidence="1">
    <location>
        <begin position="171"/>
        <end position="181"/>
    </location>
</feature>
<gene>
    <name evidence="2" type="ORF">STAS_23127</name>
</gene>
<organism evidence="2 3">
    <name type="scientific">Striga asiatica</name>
    <name type="common">Asiatic witchweed</name>
    <name type="synonym">Buchnera asiatica</name>
    <dbReference type="NCBI Taxonomy" id="4170"/>
    <lineage>
        <taxon>Eukaryota</taxon>
        <taxon>Viridiplantae</taxon>
        <taxon>Streptophyta</taxon>
        <taxon>Embryophyta</taxon>
        <taxon>Tracheophyta</taxon>
        <taxon>Spermatophyta</taxon>
        <taxon>Magnoliopsida</taxon>
        <taxon>eudicotyledons</taxon>
        <taxon>Gunneridae</taxon>
        <taxon>Pentapetalae</taxon>
        <taxon>asterids</taxon>
        <taxon>lamiids</taxon>
        <taxon>Lamiales</taxon>
        <taxon>Orobanchaceae</taxon>
        <taxon>Buchnereae</taxon>
        <taxon>Striga</taxon>
    </lineage>
</organism>
<evidence type="ECO:0000313" key="2">
    <source>
        <dbReference type="EMBL" id="GER46152.1"/>
    </source>
</evidence>
<name>A0A5A7QMU2_STRAF</name>
<evidence type="ECO:0000313" key="3">
    <source>
        <dbReference type="Proteomes" id="UP000325081"/>
    </source>
</evidence>
<sequence>MFPFKRSLLQKTDELIQYLPALSAATLSGLFRPPVDATAQKELRERLHIWAIVGTIQVIDFYNGYYCVKFSLKPDSNFVLTGGPWVIAKKTNRRPPVPKGDGNGKQVYKGNRSTSGTKDDQYLGSRFAALDNEETNRDLETVPESHSAPKVNVAEPKDGNKQMSKMDKTTLKTNLQKTVRASNRKAASKGRG</sequence>
<feature type="compositionally biased region" description="Basic and acidic residues" evidence="1">
    <location>
        <begin position="155"/>
        <end position="170"/>
    </location>
</feature>
<feature type="compositionally biased region" description="Basic residues" evidence="1">
    <location>
        <begin position="182"/>
        <end position="192"/>
    </location>
</feature>
<reference evidence="3" key="1">
    <citation type="journal article" date="2019" name="Curr. Biol.">
        <title>Genome Sequence of Striga asiatica Provides Insight into the Evolution of Plant Parasitism.</title>
        <authorList>
            <person name="Yoshida S."/>
            <person name="Kim S."/>
            <person name="Wafula E.K."/>
            <person name="Tanskanen J."/>
            <person name="Kim Y.M."/>
            <person name="Honaas L."/>
            <person name="Yang Z."/>
            <person name="Spallek T."/>
            <person name="Conn C.E."/>
            <person name="Ichihashi Y."/>
            <person name="Cheong K."/>
            <person name="Cui S."/>
            <person name="Der J.P."/>
            <person name="Gundlach H."/>
            <person name="Jiao Y."/>
            <person name="Hori C."/>
            <person name="Ishida J.K."/>
            <person name="Kasahara H."/>
            <person name="Kiba T."/>
            <person name="Kim M.S."/>
            <person name="Koo N."/>
            <person name="Laohavisit A."/>
            <person name="Lee Y.H."/>
            <person name="Lumba S."/>
            <person name="McCourt P."/>
            <person name="Mortimer J.C."/>
            <person name="Mutuku J.M."/>
            <person name="Nomura T."/>
            <person name="Sasaki-Sekimoto Y."/>
            <person name="Seto Y."/>
            <person name="Wang Y."/>
            <person name="Wakatake T."/>
            <person name="Sakakibara H."/>
            <person name="Demura T."/>
            <person name="Yamaguchi S."/>
            <person name="Yoneyama K."/>
            <person name="Manabe R.I."/>
            <person name="Nelson D.C."/>
            <person name="Schulman A.H."/>
            <person name="Timko M.P."/>
            <person name="dePamphilis C.W."/>
            <person name="Choi D."/>
            <person name="Shirasu K."/>
        </authorList>
    </citation>
    <scope>NUCLEOTIDE SEQUENCE [LARGE SCALE GENOMIC DNA]</scope>
    <source>
        <strain evidence="3">cv. UVA1</strain>
    </source>
</reference>
<feature type="region of interest" description="Disordered" evidence="1">
    <location>
        <begin position="90"/>
        <end position="192"/>
    </location>
</feature>
<comment type="caution">
    <text evidence="2">The sequence shown here is derived from an EMBL/GenBank/DDBJ whole genome shotgun (WGS) entry which is preliminary data.</text>
</comment>
<proteinExistence type="predicted"/>
<dbReference type="Proteomes" id="UP000325081">
    <property type="component" value="Unassembled WGS sequence"/>
</dbReference>
<protein>
    <submittedName>
        <fullName evidence="2">Zinc finger</fullName>
    </submittedName>
</protein>
<keyword evidence="3" id="KW-1185">Reference proteome</keyword>
<evidence type="ECO:0000256" key="1">
    <source>
        <dbReference type="SAM" id="MobiDB-lite"/>
    </source>
</evidence>
<dbReference type="AlphaFoldDB" id="A0A5A7QMU2"/>
<dbReference type="EMBL" id="BKCP01007405">
    <property type="protein sequence ID" value="GER46152.1"/>
    <property type="molecule type" value="Genomic_DNA"/>
</dbReference>
<accession>A0A5A7QMU2</accession>
<dbReference type="OrthoDB" id="1096772at2759"/>